<keyword evidence="2" id="KW-1185">Reference proteome</keyword>
<name>A0A4R3KL85_9BACI</name>
<comment type="caution">
    <text evidence="1">The sequence shown here is derived from an EMBL/GenBank/DDBJ whole genome shotgun (WGS) entry which is preliminary data.</text>
</comment>
<evidence type="ECO:0000313" key="2">
    <source>
        <dbReference type="Proteomes" id="UP000295788"/>
    </source>
</evidence>
<dbReference type="Proteomes" id="UP000295788">
    <property type="component" value="Unassembled WGS sequence"/>
</dbReference>
<dbReference type="OrthoDB" id="2973227at2"/>
<dbReference type="RefSeq" id="WP_132766804.1">
    <property type="nucleotide sequence ID" value="NZ_SMAB01000001.1"/>
</dbReference>
<organism evidence="1 2">
    <name type="scientific">Tepidibacillus fermentans</name>
    <dbReference type="NCBI Taxonomy" id="1281767"/>
    <lineage>
        <taxon>Bacteria</taxon>
        <taxon>Bacillati</taxon>
        <taxon>Bacillota</taxon>
        <taxon>Bacilli</taxon>
        <taxon>Bacillales</taxon>
        <taxon>Bacillaceae</taxon>
        <taxon>Tepidibacillus</taxon>
    </lineage>
</organism>
<reference evidence="1 2" key="1">
    <citation type="submission" date="2019-03" db="EMBL/GenBank/DDBJ databases">
        <title>Genomic Encyclopedia of Type Strains, Phase IV (KMG-IV): sequencing the most valuable type-strain genomes for metagenomic binning, comparative biology and taxonomic classification.</title>
        <authorList>
            <person name="Goeker M."/>
        </authorList>
    </citation>
    <scope>NUCLEOTIDE SEQUENCE [LARGE SCALE GENOMIC DNA]</scope>
    <source>
        <strain evidence="1 2">DSM 23802</strain>
    </source>
</reference>
<sequence length="70" mass="8189">MNESILKSLIHIYKQLDETKLLLEDVINQLGVEQINHKPLPQDIQHLVDVALELTPEQRKSLMRFIESLK</sequence>
<gene>
    <name evidence="1" type="ORF">EDD72_101253</name>
</gene>
<dbReference type="EMBL" id="SMAB01000001">
    <property type="protein sequence ID" value="TCS84584.1"/>
    <property type="molecule type" value="Genomic_DNA"/>
</dbReference>
<proteinExistence type="predicted"/>
<protein>
    <submittedName>
        <fullName evidence="1">Uncharacterized protein</fullName>
    </submittedName>
</protein>
<evidence type="ECO:0000313" key="1">
    <source>
        <dbReference type="EMBL" id="TCS84584.1"/>
    </source>
</evidence>
<accession>A0A4R3KL85</accession>
<dbReference type="AlphaFoldDB" id="A0A4R3KL85"/>